<dbReference type="KEGG" id="mon:G8E03_01000"/>
<dbReference type="PANTHER" id="PTHR38589">
    <property type="entry name" value="BLR0621 PROTEIN"/>
    <property type="match status" value="1"/>
</dbReference>
<evidence type="ECO:0000313" key="2">
    <source>
        <dbReference type="EMBL" id="QIK39458.1"/>
    </source>
</evidence>
<dbReference type="Pfam" id="PF03734">
    <property type="entry name" value="YkuD"/>
    <property type="match status" value="1"/>
</dbReference>
<name>A0A6G7VHY1_9RHOB</name>
<evidence type="ECO:0000259" key="1">
    <source>
        <dbReference type="Pfam" id="PF03734"/>
    </source>
</evidence>
<dbReference type="PANTHER" id="PTHR38589:SF1">
    <property type="entry name" value="BLR0621 PROTEIN"/>
    <property type="match status" value="1"/>
</dbReference>
<proteinExistence type="predicted"/>
<dbReference type="Proteomes" id="UP000500791">
    <property type="component" value="Chromosome"/>
</dbReference>
<dbReference type="GO" id="GO:0016740">
    <property type="term" value="F:transferase activity"/>
    <property type="evidence" value="ECO:0007669"/>
    <property type="project" value="InterPro"/>
</dbReference>
<organism evidence="2 3">
    <name type="scientific">Pontivivens nitratireducens</name>
    <dbReference type="NCBI Taxonomy" id="2758038"/>
    <lineage>
        <taxon>Bacteria</taxon>
        <taxon>Pseudomonadati</taxon>
        <taxon>Pseudomonadota</taxon>
        <taxon>Alphaproteobacteria</taxon>
        <taxon>Rhodobacterales</taxon>
        <taxon>Paracoccaceae</taxon>
        <taxon>Pontivivens</taxon>
    </lineage>
</organism>
<accession>A0A6G7VHY1</accession>
<dbReference type="InterPro" id="IPR005490">
    <property type="entry name" value="LD_TPept_cat_dom"/>
</dbReference>
<evidence type="ECO:0000313" key="3">
    <source>
        <dbReference type="Proteomes" id="UP000500791"/>
    </source>
</evidence>
<dbReference type="AlphaFoldDB" id="A0A6G7VHY1"/>
<sequence length="170" mass="19119">MKPSRRDLVVRGRSARFGGRKFVCAIGRGGIVADKVEGDGGTPVGRFALTGGLWRADRVVRPASVLPLAPAARHDIWSDDPRDPAYNRFRKDALPRFGHERLRRRDRLYDIVLFTDQNSAPVVPGAGSAIFVHVWRGPRRDTEGCVAFAEVDLRWILARWRPESRLIVQP</sequence>
<protein>
    <submittedName>
        <fullName evidence="2">L,D-transpeptidase family protein</fullName>
    </submittedName>
</protein>
<feature type="domain" description="L,D-TPase catalytic" evidence="1">
    <location>
        <begin position="20"/>
        <end position="165"/>
    </location>
</feature>
<dbReference type="EMBL" id="CP049811">
    <property type="protein sequence ID" value="QIK39458.1"/>
    <property type="molecule type" value="Genomic_DNA"/>
</dbReference>
<keyword evidence="3" id="KW-1185">Reference proteome</keyword>
<dbReference type="RefSeq" id="WP_166187616.1">
    <property type="nucleotide sequence ID" value="NZ_CP049811.1"/>
</dbReference>
<reference evidence="2 3" key="1">
    <citation type="submission" date="2020-03" db="EMBL/GenBank/DDBJ databases">
        <title>Complete genome sequence of Monaibacterium sp. ALG8 with diverse plasmids.</title>
        <authorList>
            <person name="Sun C."/>
        </authorList>
    </citation>
    <scope>NUCLEOTIDE SEQUENCE [LARGE SCALE GENOMIC DNA]</scope>
    <source>
        <strain evidence="2 3">ALG8</strain>
    </source>
</reference>
<gene>
    <name evidence="2" type="ORF">G8E03_01000</name>
</gene>